<dbReference type="InterPro" id="IPR019861">
    <property type="entry name" value="PorP/SprF_Bacteroidetes"/>
</dbReference>
<sequence length="307" mass="34512">MKNLLISIALLLNISVVFAQQDPIYSQYMFNTAAINPAYAGASETVSINVLHRSHWVSMPGAPKTNTFTATMPIAHNKLGLGVFAMNDEIGVFKNTQAYGMLSYHLPVSYNGKLSFGLQFGFNQYRGNLTEVKVSSNGKFDPAFANNISKTQFNTGAGVWFQTDRFYAGVSIPRILDNRNVKKNSNEPITIENQMHAYFMTGVVLDVSKDVKVKPSTLIKYVENNKISYDLNATVYFQEKISVGFSYRDTKSLVLMSEVQATKNIRIGYSYDMSLSEVQNVSGGSHEVMLRYELKWNKTQIMTPRFF</sequence>
<dbReference type="Pfam" id="PF11751">
    <property type="entry name" value="PorP_SprF"/>
    <property type="match status" value="1"/>
</dbReference>
<evidence type="ECO:0000313" key="3">
    <source>
        <dbReference type="Proteomes" id="UP000267268"/>
    </source>
</evidence>
<gene>
    <name evidence="2" type="ORF">EI427_20615</name>
</gene>
<protein>
    <submittedName>
        <fullName evidence="2">Type IX secretion system membrane protein PorP/SprF</fullName>
    </submittedName>
</protein>
<feature type="chain" id="PRO_5019220261" evidence="1">
    <location>
        <begin position="20"/>
        <end position="307"/>
    </location>
</feature>
<dbReference type="EMBL" id="CP034563">
    <property type="protein sequence ID" value="AZQ64629.1"/>
    <property type="molecule type" value="Genomic_DNA"/>
</dbReference>
<accession>A0A3S9P8V8</accession>
<feature type="signal peptide" evidence="1">
    <location>
        <begin position="1"/>
        <end position="19"/>
    </location>
</feature>
<evidence type="ECO:0000256" key="1">
    <source>
        <dbReference type="SAM" id="SignalP"/>
    </source>
</evidence>
<dbReference type="RefSeq" id="WP_126618514.1">
    <property type="nucleotide sequence ID" value="NZ_CP034563.1"/>
</dbReference>
<keyword evidence="3" id="KW-1185">Reference proteome</keyword>
<name>A0A3S9P8V8_9BACT</name>
<dbReference type="AlphaFoldDB" id="A0A3S9P8V8"/>
<evidence type="ECO:0000313" key="2">
    <source>
        <dbReference type="EMBL" id="AZQ64629.1"/>
    </source>
</evidence>
<dbReference type="OrthoDB" id="1114455at2"/>
<dbReference type="Proteomes" id="UP000267268">
    <property type="component" value="Chromosome 2"/>
</dbReference>
<proteinExistence type="predicted"/>
<reference evidence="2 3" key="1">
    <citation type="submission" date="2018-12" db="EMBL/GenBank/DDBJ databases">
        <title>Flammeovirga pectinis sp. nov., isolated from the gut of the Korean scallop, Patinopecten yessoensis.</title>
        <authorList>
            <person name="Bae J.-W."/>
            <person name="Jeong Y.-S."/>
            <person name="Kang W."/>
        </authorList>
    </citation>
    <scope>NUCLEOTIDE SEQUENCE [LARGE SCALE GENOMIC DNA]</scope>
    <source>
        <strain evidence="2 3">L12M1</strain>
    </source>
</reference>
<organism evidence="2 3">
    <name type="scientific">Flammeovirga pectinis</name>
    <dbReference type="NCBI Taxonomy" id="2494373"/>
    <lineage>
        <taxon>Bacteria</taxon>
        <taxon>Pseudomonadati</taxon>
        <taxon>Bacteroidota</taxon>
        <taxon>Cytophagia</taxon>
        <taxon>Cytophagales</taxon>
        <taxon>Flammeovirgaceae</taxon>
        <taxon>Flammeovirga</taxon>
    </lineage>
</organism>
<dbReference type="NCBIfam" id="TIGR03519">
    <property type="entry name" value="T9SS_PorP_fam"/>
    <property type="match status" value="1"/>
</dbReference>
<keyword evidence="1" id="KW-0732">Signal</keyword>
<dbReference type="KEGG" id="fll:EI427_20615"/>